<reference evidence="3" key="1">
    <citation type="submission" date="2020-07" db="EMBL/GenBank/DDBJ databases">
        <title>Multicomponent nature underlies the extraordinary mechanical properties of spider dragline silk.</title>
        <authorList>
            <person name="Kono N."/>
            <person name="Nakamura H."/>
            <person name="Mori M."/>
            <person name="Yoshida Y."/>
            <person name="Ohtoshi R."/>
            <person name="Malay A.D."/>
            <person name="Moran D.A.P."/>
            <person name="Tomita M."/>
            <person name="Numata K."/>
            <person name="Arakawa K."/>
        </authorList>
    </citation>
    <scope>NUCLEOTIDE SEQUENCE</scope>
</reference>
<protein>
    <submittedName>
        <fullName evidence="3">Uncharacterized protein</fullName>
    </submittedName>
</protein>
<dbReference type="AlphaFoldDB" id="A0A8X6HC16"/>
<evidence type="ECO:0000313" key="4">
    <source>
        <dbReference type="Proteomes" id="UP000887116"/>
    </source>
</evidence>
<sequence>MRKQNPVKKTETSANNSSLYNSPPRLHGIHLPHSPFSISISNSHTMKRNLPCLLFSFLLLIGHVPEFSKNLLLRKLWLVFPLLLLFQILDMLVMCLISFKKGVTLKNDATYISSLVCNLMIWHSLRRKNSHLIDLLRNLEKICPAIHNRITDIIVLIILSFPFTFSITSTLVCNRARASLFYAYGYELKSPVLQASAICIKKFLLFLFHSTFPSLVAVLFCNLCLRFSFCYDCLTQKILHYSPDEFGTPEQIEILRQKAEIDDMLEKLQDVFSIPSFFVIVSLLSSCLSFLGMHFTGKFLKCIEVSAVFYGVPNLVYLIILLWIAGSIPVEQNKLQGAFYKRTHSRFLLHLTSQEQQCKREILDKNVFVLNGCSTFSYTRSSILALIGSLLTYSLLIYQN</sequence>
<accession>A0A8X6HC16</accession>
<organism evidence="3 4">
    <name type="scientific">Trichonephila clavata</name>
    <name type="common">Joro spider</name>
    <name type="synonym">Nephila clavata</name>
    <dbReference type="NCBI Taxonomy" id="2740835"/>
    <lineage>
        <taxon>Eukaryota</taxon>
        <taxon>Metazoa</taxon>
        <taxon>Ecdysozoa</taxon>
        <taxon>Arthropoda</taxon>
        <taxon>Chelicerata</taxon>
        <taxon>Arachnida</taxon>
        <taxon>Araneae</taxon>
        <taxon>Araneomorphae</taxon>
        <taxon>Entelegynae</taxon>
        <taxon>Araneoidea</taxon>
        <taxon>Nephilidae</taxon>
        <taxon>Trichonephila</taxon>
    </lineage>
</organism>
<feature type="transmembrane region" description="Helical" evidence="2">
    <location>
        <begin position="272"/>
        <end position="295"/>
    </location>
</feature>
<evidence type="ECO:0000256" key="1">
    <source>
        <dbReference type="SAM" id="MobiDB-lite"/>
    </source>
</evidence>
<feature type="transmembrane region" description="Helical" evidence="2">
    <location>
        <begin position="203"/>
        <end position="229"/>
    </location>
</feature>
<keyword evidence="2" id="KW-0472">Membrane</keyword>
<keyword evidence="4" id="KW-1185">Reference proteome</keyword>
<feature type="transmembrane region" description="Helical" evidence="2">
    <location>
        <begin position="48"/>
        <end position="64"/>
    </location>
</feature>
<evidence type="ECO:0000313" key="3">
    <source>
        <dbReference type="EMBL" id="GFR19938.1"/>
    </source>
</evidence>
<gene>
    <name evidence="3" type="primary">AVEN_213416_1</name>
    <name evidence="3" type="ORF">TNCT_165121</name>
</gene>
<feature type="transmembrane region" description="Helical" evidence="2">
    <location>
        <begin position="153"/>
        <end position="173"/>
    </location>
</feature>
<feature type="transmembrane region" description="Helical" evidence="2">
    <location>
        <begin position="307"/>
        <end position="325"/>
    </location>
</feature>
<feature type="region of interest" description="Disordered" evidence="1">
    <location>
        <begin position="1"/>
        <end position="21"/>
    </location>
</feature>
<dbReference type="Proteomes" id="UP000887116">
    <property type="component" value="Unassembled WGS sequence"/>
</dbReference>
<feature type="transmembrane region" description="Helical" evidence="2">
    <location>
        <begin position="378"/>
        <end position="398"/>
    </location>
</feature>
<comment type="caution">
    <text evidence="3">The sequence shown here is derived from an EMBL/GenBank/DDBJ whole genome shotgun (WGS) entry which is preliminary data.</text>
</comment>
<dbReference type="EMBL" id="BMAO01037760">
    <property type="protein sequence ID" value="GFR19938.1"/>
    <property type="molecule type" value="Genomic_DNA"/>
</dbReference>
<feature type="compositionally biased region" description="Polar residues" evidence="1">
    <location>
        <begin position="12"/>
        <end position="21"/>
    </location>
</feature>
<keyword evidence="2" id="KW-1133">Transmembrane helix</keyword>
<evidence type="ECO:0000256" key="2">
    <source>
        <dbReference type="SAM" id="Phobius"/>
    </source>
</evidence>
<dbReference type="OrthoDB" id="10693931at2759"/>
<keyword evidence="2" id="KW-0812">Transmembrane</keyword>
<feature type="transmembrane region" description="Helical" evidence="2">
    <location>
        <begin position="76"/>
        <end position="97"/>
    </location>
</feature>
<name>A0A8X6HC16_TRICU</name>
<proteinExistence type="predicted"/>